<keyword evidence="4" id="KW-0274">FAD</keyword>
<comment type="similarity">
    <text evidence="2">Belongs to the oxygen-dependent FAD-linked oxidoreductase family.</text>
</comment>
<comment type="cofactor">
    <cofactor evidence="1">
        <name>FAD</name>
        <dbReference type="ChEBI" id="CHEBI:57692"/>
    </cofactor>
</comment>
<dbReference type="InterPro" id="IPR050416">
    <property type="entry name" value="FAD-linked_Oxidoreductase"/>
</dbReference>
<dbReference type="PANTHER" id="PTHR42973">
    <property type="entry name" value="BINDING OXIDOREDUCTASE, PUTATIVE (AFU_ORTHOLOGUE AFUA_1G17690)-RELATED"/>
    <property type="match status" value="1"/>
</dbReference>
<evidence type="ECO:0000313" key="7">
    <source>
        <dbReference type="EMBL" id="GAA1560131.1"/>
    </source>
</evidence>
<dbReference type="EMBL" id="BAAANC010000005">
    <property type="protein sequence ID" value="GAA1560131.1"/>
    <property type="molecule type" value="Genomic_DNA"/>
</dbReference>
<keyword evidence="5" id="KW-0560">Oxidoreductase</keyword>
<dbReference type="InterPro" id="IPR006094">
    <property type="entry name" value="Oxid_FAD_bind_N"/>
</dbReference>
<dbReference type="InterPro" id="IPR036318">
    <property type="entry name" value="FAD-bd_PCMH-like_sf"/>
</dbReference>
<accession>A0ABP4NGJ7</accession>
<dbReference type="Proteomes" id="UP001500363">
    <property type="component" value="Unassembled WGS sequence"/>
</dbReference>
<gene>
    <name evidence="7" type="ORF">GCM10009741_76620</name>
</gene>
<dbReference type="InterPro" id="IPR016166">
    <property type="entry name" value="FAD-bd_PCMH"/>
</dbReference>
<dbReference type="InterPro" id="IPR016167">
    <property type="entry name" value="FAD-bd_PCMH_sub1"/>
</dbReference>
<dbReference type="PROSITE" id="PS00862">
    <property type="entry name" value="OX2_COVAL_FAD"/>
    <property type="match status" value="1"/>
</dbReference>
<dbReference type="InterPro" id="IPR012951">
    <property type="entry name" value="BBE"/>
</dbReference>
<dbReference type="RefSeq" id="WP_344183256.1">
    <property type="nucleotide sequence ID" value="NZ_BAAANC010000005.1"/>
</dbReference>
<dbReference type="Gene3D" id="3.30.465.10">
    <property type="match status" value="1"/>
</dbReference>
<dbReference type="PANTHER" id="PTHR42973:SF39">
    <property type="entry name" value="FAD-BINDING PCMH-TYPE DOMAIN-CONTAINING PROTEIN"/>
    <property type="match status" value="1"/>
</dbReference>
<protein>
    <submittedName>
        <fullName evidence="7">FAD-dependent oxidoreductase</fullName>
    </submittedName>
</protein>
<reference evidence="8" key="1">
    <citation type="journal article" date="2019" name="Int. J. Syst. Evol. Microbiol.">
        <title>The Global Catalogue of Microorganisms (GCM) 10K type strain sequencing project: providing services to taxonomists for standard genome sequencing and annotation.</title>
        <authorList>
            <consortium name="The Broad Institute Genomics Platform"/>
            <consortium name="The Broad Institute Genome Sequencing Center for Infectious Disease"/>
            <person name="Wu L."/>
            <person name="Ma J."/>
        </authorList>
    </citation>
    <scope>NUCLEOTIDE SEQUENCE [LARGE SCALE GENOMIC DNA]</scope>
    <source>
        <strain evidence="8">JCM 14303</strain>
    </source>
</reference>
<evidence type="ECO:0000259" key="6">
    <source>
        <dbReference type="PROSITE" id="PS51387"/>
    </source>
</evidence>
<dbReference type="Gene3D" id="3.40.462.20">
    <property type="match status" value="1"/>
</dbReference>
<dbReference type="Pfam" id="PF01565">
    <property type="entry name" value="FAD_binding_4"/>
    <property type="match status" value="1"/>
</dbReference>
<feature type="domain" description="FAD-binding PCMH-type" evidence="6">
    <location>
        <begin position="42"/>
        <end position="212"/>
    </location>
</feature>
<evidence type="ECO:0000256" key="1">
    <source>
        <dbReference type="ARBA" id="ARBA00001974"/>
    </source>
</evidence>
<dbReference type="SUPFAM" id="SSF56176">
    <property type="entry name" value="FAD-binding/transporter-associated domain-like"/>
    <property type="match status" value="1"/>
</dbReference>
<evidence type="ECO:0000256" key="5">
    <source>
        <dbReference type="ARBA" id="ARBA00023002"/>
    </source>
</evidence>
<dbReference type="InterPro" id="IPR006093">
    <property type="entry name" value="Oxy_OxRdtase_FAD_BS"/>
</dbReference>
<sequence length="456" mass="47060">MPDENSAITAALRALRLRLPAGQVHDSGPGYDDGIALWNGAVQRRPGIVLSCSSTNDVVAGVRAAREFGLALSVRGRGHDYAGRALVDGGLTLDLRPLHGVRVYPEARIAEVGGGASANHLLAAADEHGLVAATGTIGAVGMAGLTLGGGYGPLAGRVGLAADNLLAAELVLADGSVLRTDSHHEPDLLWALRGGGGNFGVVTSMTVQLHAVPAVVTGMVLYPWKQAEQILGRVREAQQDCPDGLTIQVGAVGSPDGSPALLVLPTWSGDLATGTDPSGPVMALSRLGDPVFAELGAVPYAATVAGRDAMFPDGRHVTLRTRSVPGLSPDVIDVVDRFGGELPTPMSGISLHHFHGAAARVAPADTAFVLRRTHLMAETIAVWPTGDAGDKARHWADEASAALAPHAFSGGYANLLGPEATDQIPNIYGDNLPRLQRIKTAVDPDRVFSGTPLPLA</sequence>
<dbReference type="Pfam" id="PF08031">
    <property type="entry name" value="BBE"/>
    <property type="match status" value="1"/>
</dbReference>
<dbReference type="PROSITE" id="PS51387">
    <property type="entry name" value="FAD_PCMH"/>
    <property type="match status" value="1"/>
</dbReference>
<evidence type="ECO:0000256" key="2">
    <source>
        <dbReference type="ARBA" id="ARBA00005466"/>
    </source>
</evidence>
<name>A0ABP4NGJ7_9ACTN</name>
<dbReference type="InterPro" id="IPR016169">
    <property type="entry name" value="FAD-bd_PCMH_sub2"/>
</dbReference>
<evidence type="ECO:0000256" key="3">
    <source>
        <dbReference type="ARBA" id="ARBA00022630"/>
    </source>
</evidence>
<evidence type="ECO:0000313" key="8">
    <source>
        <dbReference type="Proteomes" id="UP001500363"/>
    </source>
</evidence>
<keyword evidence="8" id="KW-1185">Reference proteome</keyword>
<comment type="caution">
    <text evidence="7">The sequence shown here is derived from an EMBL/GenBank/DDBJ whole genome shotgun (WGS) entry which is preliminary data.</text>
</comment>
<keyword evidence="3" id="KW-0285">Flavoprotein</keyword>
<evidence type="ECO:0000256" key="4">
    <source>
        <dbReference type="ARBA" id="ARBA00022827"/>
    </source>
</evidence>
<dbReference type="Gene3D" id="3.30.43.10">
    <property type="entry name" value="Uridine Diphospho-n-acetylenolpyruvylglucosamine Reductase, domain 2"/>
    <property type="match status" value="1"/>
</dbReference>
<organism evidence="7 8">
    <name type="scientific">Kribbella lupini</name>
    <dbReference type="NCBI Taxonomy" id="291602"/>
    <lineage>
        <taxon>Bacteria</taxon>
        <taxon>Bacillati</taxon>
        <taxon>Actinomycetota</taxon>
        <taxon>Actinomycetes</taxon>
        <taxon>Propionibacteriales</taxon>
        <taxon>Kribbellaceae</taxon>
        <taxon>Kribbella</taxon>
    </lineage>
</organism>
<proteinExistence type="inferred from homology"/>